<evidence type="ECO:0000313" key="2">
    <source>
        <dbReference type="EMBL" id="MFD1781883.1"/>
    </source>
</evidence>
<accession>A0ABW4MWH9</accession>
<evidence type="ECO:0000313" key="3">
    <source>
        <dbReference type="Proteomes" id="UP001597237"/>
    </source>
</evidence>
<dbReference type="EMBL" id="JBHUEY010000001">
    <property type="protein sequence ID" value="MFD1781883.1"/>
    <property type="molecule type" value="Genomic_DNA"/>
</dbReference>
<dbReference type="SMART" id="SM00347">
    <property type="entry name" value="HTH_MARR"/>
    <property type="match status" value="1"/>
</dbReference>
<dbReference type="PANTHER" id="PTHR33164">
    <property type="entry name" value="TRANSCRIPTIONAL REGULATOR, MARR FAMILY"/>
    <property type="match status" value="1"/>
</dbReference>
<proteinExistence type="predicted"/>
<dbReference type="PANTHER" id="PTHR33164:SF89">
    <property type="entry name" value="MARR FAMILY REGULATORY PROTEIN"/>
    <property type="match status" value="1"/>
</dbReference>
<dbReference type="Pfam" id="PF01047">
    <property type="entry name" value="MarR"/>
    <property type="match status" value="1"/>
</dbReference>
<keyword evidence="3" id="KW-1185">Reference proteome</keyword>
<dbReference type="InterPro" id="IPR000835">
    <property type="entry name" value="HTH_MarR-typ"/>
</dbReference>
<dbReference type="RefSeq" id="WP_377281284.1">
    <property type="nucleotide sequence ID" value="NZ_JBHRSI010000003.1"/>
</dbReference>
<sequence>MASTSSPASQAALAADAGLDLDGLTSLLGFHLRLAHVAVYRDFMSSLAELDLTQKQCAVLQLIGANPAVSQVDLAATLGTDRATMMAVVDRLEQRGFVTRVRSKEDRRRQELYLTDDGEAMLARAKAAIAEHEAKFTRRFSAQELRALVGALGRIHQQV</sequence>
<dbReference type="PRINTS" id="PR00598">
    <property type="entry name" value="HTHMARR"/>
</dbReference>
<dbReference type="PROSITE" id="PS50995">
    <property type="entry name" value="HTH_MARR_2"/>
    <property type="match status" value="1"/>
</dbReference>
<dbReference type="Proteomes" id="UP001597237">
    <property type="component" value="Unassembled WGS sequence"/>
</dbReference>
<dbReference type="InterPro" id="IPR036390">
    <property type="entry name" value="WH_DNA-bd_sf"/>
</dbReference>
<evidence type="ECO:0000259" key="1">
    <source>
        <dbReference type="PROSITE" id="PS50995"/>
    </source>
</evidence>
<comment type="caution">
    <text evidence="2">The sequence shown here is derived from an EMBL/GenBank/DDBJ whole genome shotgun (WGS) entry which is preliminary data.</text>
</comment>
<organism evidence="2 3">
    <name type="scientific">Phenylobacterium terrae</name>
    <dbReference type="NCBI Taxonomy" id="2665495"/>
    <lineage>
        <taxon>Bacteria</taxon>
        <taxon>Pseudomonadati</taxon>
        <taxon>Pseudomonadota</taxon>
        <taxon>Alphaproteobacteria</taxon>
        <taxon>Caulobacterales</taxon>
        <taxon>Caulobacteraceae</taxon>
        <taxon>Phenylobacterium</taxon>
    </lineage>
</organism>
<dbReference type="InterPro" id="IPR036388">
    <property type="entry name" value="WH-like_DNA-bd_sf"/>
</dbReference>
<feature type="domain" description="HTH marR-type" evidence="1">
    <location>
        <begin position="25"/>
        <end position="157"/>
    </location>
</feature>
<gene>
    <name evidence="2" type="ORF">ACFSC0_00620</name>
</gene>
<name>A0ABW4MWH9_9CAUL</name>
<reference evidence="3" key="1">
    <citation type="journal article" date="2019" name="Int. J. Syst. Evol. Microbiol.">
        <title>The Global Catalogue of Microorganisms (GCM) 10K type strain sequencing project: providing services to taxonomists for standard genome sequencing and annotation.</title>
        <authorList>
            <consortium name="The Broad Institute Genomics Platform"/>
            <consortium name="The Broad Institute Genome Sequencing Center for Infectious Disease"/>
            <person name="Wu L."/>
            <person name="Ma J."/>
        </authorList>
    </citation>
    <scope>NUCLEOTIDE SEQUENCE [LARGE SCALE GENOMIC DNA]</scope>
    <source>
        <strain evidence="3">DFY28</strain>
    </source>
</reference>
<dbReference type="SUPFAM" id="SSF46785">
    <property type="entry name" value="Winged helix' DNA-binding domain"/>
    <property type="match status" value="1"/>
</dbReference>
<dbReference type="Gene3D" id="1.10.10.10">
    <property type="entry name" value="Winged helix-like DNA-binding domain superfamily/Winged helix DNA-binding domain"/>
    <property type="match status" value="1"/>
</dbReference>
<protein>
    <submittedName>
        <fullName evidence="2">MarR family winged helix-turn-helix transcriptional regulator</fullName>
    </submittedName>
</protein>
<dbReference type="InterPro" id="IPR039422">
    <property type="entry name" value="MarR/SlyA-like"/>
</dbReference>